<accession>A0AAD7WZ72</accession>
<dbReference type="Pfam" id="PF00106">
    <property type="entry name" value="adh_short"/>
    <property type="match status" value="1"/>
</dbReference>
<proteinExistence type="inferred from homology"/>
<comment type="similarity">
    <text evidence="4 18">Belongs to the short-chain dehydrogenases/reductases (SDR) family.</text>
</comment>
<dbReference type="PRINTS" id="PR00081">
    <property type="entry name" value="GDHRDH"/>
</dbReference>
<gene>
    <name evidence="19" type="ORF">AAFF_G00008340</name>
</gene>
<evidence type="ECO:0000256" key="10">
    <source>
        <dbReference type="ARBA" id="ARBA00057816"/>
    </source>
</evidence>
<comment type="function">
    <text evidence="10">Oxidoreductase that plays a key role in early steps of protein N-linked glycosylation by mediating two non-consecutive steps in dolichol biosynthesis. Acts both as a NAD(+)-dependent dehydrogenase and as a NADPH-dependent reductase during the conversion of polyprenol into dolichol. First catalyzes the NAD(+)-dependent dehydrogenation of polyprenol into polyprenal; polyprenal is then reduced into dolichal by SRD5A3. It then catalyzes the NADPH-dependent reduction of dolichal into dolichol. May also acts as a positive regulator of starvation-induced autophagy.</text>
</comment>
<dbReference type="PANTHER" id="PTHR43157">
    <property type="entry name" value="PHOSPHATIDYLINOSITOL-GLYCAN BIOSYNTHESIS CLASS F PROTEIN-RELATED"/>
    <property type="match status" value="1"/>
</dbReference>
<evidence type="ECO:0000256" key="13">
    <source>
        <dbReference type="ARBA" id="ARBA00093184"/>
    </source>
</evidence>
<comment type="catalytic activity">
    <reaction evidence="16">
        <text>a di-trans,poly-cis-polyprenol + NADP(+) = a di-trans,poly-cis-polyprenal + NADPH + H(+)</text>
        <dbReference type="Rhea" id="RHEA:80723"/>
        <dbReference type="Rhea" id="RHEA-COMP:19496"/>
        <dbReference type="Rhea" id="RHEA-COMP:19536"/>
        <dbReference type="ChEBI" id="CHEBI:15378"/>
        <dbReference type="ChEBI" id="CHEBI:57783"/>
        <dbReference type="ChEBI" id="CHEBI:58349"/>
        <dbReference type="ChEBI" id="CHEBI:67132"/>
        <dbReference type="ChEBI" id="CHEBI:231623"/>
        <dbReference type="EC" id="1.1.1.441"/>
    </reaction>
    <physiologicalReaction direction="left-to-right" evidence="16">
        <dbReference type="Rhea" id="RHEA:80724"/>
    </physiologicalReaction>
</comment>
<keyword evidence="20" id="KW-1185">Reference proteome</keyword>
<dbReference type="FunFam" id="3.40.50.720:FF:000490">
    <property type="entry name" value="Dehydrogenase/reductase SDR family member on chromosome X"/>
    <property type="match status" value="1"/>
</dbReference>
<dbReference type="Proteomes" id="UP001221898">
    <property type="component" value="Unassembled WGS sequence"/>
</dbReference>
<evidence type="ECO:0000256" key="18">
    <source>
        <dbReference type="RuleBase" id="RU000363"/>
    </source>
</evidence>
<evidence type="ECO:0000256" key="4">
    <source>
        <dbReference type="ARBA" id="ARBA00006484"/>
    </source>
</evidence>
<evidence type="ECO:0000256" key="1">
    <source>
        <dbReference type="ARBA" id="ARBA00004502"/>
    </source>
</evidence>
<reference evidence="19" key="1">
    <citation type="journal article" date="2023" name="Science">
        <title>Genome structures resolve the early diversification of teleost fishes.</title>
        <authorList>
            <person name="Parey E."/>
            <person name="Louis A."/>
            <person name="Montfort J."/>
            <person name="Bouchez O."/>
            <person name="Roques C."/>
            <person name="Iampietro C."/>
            <person name="Lluch J."/>
            <person name="Castinel A."/>
            <person name="Donnadieu C."/>
            <person name="Desvignes T."/>
            <person name="Floi Bucao C."/>
            <person name="Jouanno E."/>
            <person name="Wen M."/>
            <person name="Mejri S."/>
            <person name="Dirks R."/>
            <person name="Jansen H."/>
            <person name="Henkel C."/>
            <person name="Chen W.J."/>
            <person name="Zahm M."/>
            <person name="Cabau C."/>
            <person name="Klopp C."/>
            <person name="Thompson A.W."/>
            <person name="Robinson-Rechavi M."/>
            <person name="Braasch I."/>
            <person name="Lecointre G."/>
            <person name="Bobe J."/>
            <person name="Postlethwait J.H."/>
            <person name="Berthelot C."/>
            <person name="Roest Crollius H."/>
            <person name="Guiguen Y."/>
        </authorList>
    </citation>
    <scope>NUCLEOTIDE SEQUENCE</scope>
    <source>
        <strain evidence="19">NC1722</strain>
    </source>
</reference>
<dbReference type="PANTHER" id="PTHR43157:SF31">
    <property type="entry name" value="PHOSPHATIDYLINOSITOL-GLYCAN BIOSYNTHESIS CLASS F PROTEIN"/>
    <property type="match status" value="1"/>
</dbReference>
<dbReference type="EC" id="1.1.1.441" evidence="17"/>
<protein>
    <recommendedName>
        <fullName evidence="11">Polyprenol dehydrogenase</fullName>
        <ecNumber evidence="17">1.1.1.441</ecNumber>
    </recommendedName>
    <alternativeName>
        <fullName evidence="12">Dolichal reductase</fullName>
    </alternativeName>
</protein>
<dbReference type="EMBL" id="JAINUG010000010">
    <property type="protein sequence ID" value="KAJ8415136.1"/>
    <property type="molecule type" value="Genomic_DNA"/>
</dbReference>
<dbReference type="GO" id="GO:0016491">
    <property type="term" value="F:oxidoreductase activity"/>
    <property type="evidence" value="ECO:0007669"/>
    <property type="project" value="UniProtKB-KW"/>
</dbReference>
<comment type="catalytic activity">
    <reaction evidence="13">
        <text>a di-trans,poly-cis-dolichol + NAD(+) = a di-trans,poly-cis-dolichal + NADH + H(+)</text>
        <dbReference type="Rhea" id="RHEA:80735"/>
        <dbReference type="Rhea" id="RHEA-COMP:19495"/>
        <dbReference type="Rhea" id="RHEA-COMP:19537"/>
        <dbReference type="ChEBI" id="CHEBI:15378"/>
        <dbReference type="ChEBI" id="CHEBI:16091"/>
        <dbReference type="ChEBI" id="CHEBI:57540"/>
        <dbReference type="ChEBI" id="CHEBI:57945"/>
        <dbReference type="ChEBI" id="CHEBI:231637"/>
        <dbReference type="EC" id="1.1.1.441"/>
    </reaction>
    <physiologicalReaction direction="right-to-left" evidence="13">
        <dbReference type="Rhea" id="RHEA:80737"/>
    </physiologicalReaction>
</comment>
<dbReference type="Gene3D" id="3.40.50.720">
    <property type="entry name" value="NAD(P)-binding Rossmann-like Domain"/>
    <property type="match status" value="1"/>
</dbReference>
<evidence type="ECO:0000256" key="12">
    <source>
        <dbReference type="ARBA" id="ARBA00082366"/>
    </source>
</evidence>
<keyword evidence="9" id="KW-0520">NAD</keyword>
<dbReference type="GO" id="GO:0005576">
    <property type="term" value="C:extracellular region"/>
    <property type="evidence" value="ECO:0007669"/>
    <property type="project" value="UniProtKB-SubCell"/>
</dbReference>
<evidence type="ECO:0000256" key="17">
    <source>
        <dbReference type="ARBA" id="ARBA00093592"/>
    </source>
</evidence>
<keyword evidence="8" id="KW-0560">Oxidoreductase</keyword>
<comment type="subcellular location">
    <subcellularLocation>
        <location evidence="1">Lipid droplet</location>
    </subcellularLocation>
    <subcellularLocation>
        <location evidence="2">Secreted</location>
    </subcellularLocation>
</comment>
<comment type="catalytic activity">
    <reaction evidence="15">
        <text>a di-trans,poly-cis-dolichol + NADP(+) = a di-trans,poly-cis-dolichal + NADPH + H(+)</text>
        <dbReference type="Rhea" id="RHEA:80731"/>
        <dbReference type="Rhea" id="RHEA-COMP:19495"/>
        <dbReference type="Rhea" id="RHEA-COMP:19537"/>
        <dbReference type="ChEBI" id="CHEBI:15378"/>
        <dbReference type="ChEBI" id="CHEBI:16091"/>
        <dbReference type="ChEBI" id="CHEBI:57783"/>
        <dbReference type="ChEBI" id="CHEBI:58349"/>
        <dbReference type="ChEBI" id="CHEBI:231637"/>
        <dbReference type="EC" id="1.1.1.441"/>
    </reaction>
    <physiologicalReaction direction="right-to-left" evidence="15">
        <dbReference type="Rhea" id="RHEA:80733"/>
    </physiologicalReaction>
</comment>
<sequence>MRLLAFILPVIRLYLVGVKVLLYQLLNKSFSLPVFPKQNGRVAIVTGGAKGMGYETARHLMSLGMHVVIAGNSEEEGVAAVKKIQKEKNEGKVEFLYINLASLKSIRQFVQKFKDRGLPLHVLVNNAGVMLVPEKKTEDGFELQFGVNYLGHFLLTNLLLDTLKKSGTADSCARIITVSSATHYGGIITLDDLQGRLCYSSHGAYSQSKLALVLFTYCLQQRLTARGFPITANAVDPGMVNTDLYQNLCSPAQLVKRPVAWLLFRTPAQGASTSIYGAASPEMEGVGGCYLYNGRRTQSSETSYDEDLQAELWKESCALVGLQDEGHRID</sequence>
<dbReference type="GO" id="GO:0005811">
    <property type="term" value="C:lipid droplet"/>
    <property type="evidence" value="ECO:0007669"/>
    <property type="project" value="UniProtKB-SubCell"/>
</dbReference>
<evidence type="ECO:0000256" key="5">
    <source>
        <dbReference type="ARBA" id="ARBA00022525"/>
    </source>
</evidence>
<comment type="pathway">
    <text evidence="3">Protein modification; protein glycosylation.</text>
</comment>
<evidence type="ECO:0000256" key="9">
    <source>
        <dbReference type="ARBA" id="ARBA00023027"/>
    </source>
</evidence>
<evidence type="ECO:0000256" key="14">
    <source>
        <dbReference type="ARBA" id="ARBA00093201"/>
    </source>
</evidence>
<dbReference type="InterPro" id="IPR036291">
    <property type="entry name" value="NAD(P)-bd_dom_sf"/>
</dbReference>
<evidence type="ECO:0000256" key="6">
    <source>
        <dbReference type="ARBA" id="ARBA00022677"/>
    </source>
</evidence>
<dbReference type="AlphaFoldDB" id="A0AAD7WZ72"/>
<evidence type="ECO:0000256" key="2">
    <source>
        <dbReference type="ARBA" id="ARBA00004613"/>
    </source>
</evidence>
<dbReference type="SUPFAM" id="SSF51735">
    <property type="entry name" value="NAD(P)-binding Rossmann-fold domains"/>
    <property type="match status" value="1"/>
</dbReference>
<keyword evidence="7" id="KW-0521">NADP</keyword>
<name>A0AAD7WZ72_9TELE</name>
<evidence type="ECO:0000256" key="8">
    <source>
        <dbReference type="ARBA" id="ARBA00023002"/>
    </source>
</evidence>
<keyword evidence="5" id="KW-0964">Secreted</keyword>
<dbReference type="InterPro" id="IPR002347">
    <property type="entry name" value="SDR_fam"/>
</dbReference>
<dbReference type="PRINTS" id="PR00080">
    <property type="entry name" value="SDRFAMILY"/>
</dbReference>
<evidence type="ECO:0000256" key="7">
    <source>
        <dbReference type="ARBA" id="ARBA00022857"/>
    </source>
</evidence>
<keyword evidence="6" id="KW-0551">Lipid droplet</keyword>
<comment type="caution">
    <text evidence="19">The sequence shown here is derived from an EMBL/GenBank/DDBJ whole genome shotgun (WGS) entry which is preliminary data.</text>
</comment>
<dbReference type="InterPro" id="IPR020904">
    <property type="entry name" value="Sc_DH/Rdtase_CS"/>
</dbReference>
<organism evidence="19 20">
    <name type="scientific">Aldrovandia affinis</name>
    <dbReference type="NCBI Taxonomy" id="143900"/>
    <lineage>
        <taxon>Eukaryota</taxon>
        <taxon>Metazoa</taxon>
        <taxon>Chordata</taxon>
        <taxon>Craniata</taxon>
        <taxon>Vertebrata</taxon>
        <taxon>Euteleostomi</taxon>
        <taxon>Actinopterygii</taxon>
        <taxon>Neopterygii</taxon>
        <taxon>Teleostei</taxon>
        <taxon>Notacanthiformes</taxon>
        <taxon>Halosauridae</taxon>
        <taxon>Aldrovandia</taxon>
    </lineage>
</organism>
<evidence type="ECO:0000313" key="20">
    <source>
        <dbReference type="Proteomes" id="UP001221898"/>
    </source>
</evidence>
<evidence type="ECO:0000256" key="11">
    <source>
        <dbReference type="ARBA" id="ARBA00074632"/>
    </source>
</evidence>
<comment type="catalytic activity">
    <reaction evidence="14">
        <text>a di-trans,poly-cis-polyprenol + NAD(+) = a di-trans,poly-cis-polyprenal + NADH + H(+)</text>
        <dbReference type="Rhea" id="RHEA:80719"/>
        <dbReference type="Rhea" id="RHEA-COMP:19496"/>
        <dbReference type="Rhea" id="RHEA-COMP:19536"/>
        <dbReference type="ChEBI" id="CHEBI:15378"/>
        <dbReference type="ChEBI" id="CHEBI:57540"/>
        <dbReference type="ChEBI" id="CHEBI:57945"/>
        <dbReference type="ChEBI" id="CHEBI:67132"/>
        <dbReference type="ChEBI" id="CHEBI:231623"/>
        <dbReference type="EC" id="1.1.1.441"/>
    </reaction>
    <physiologicalReaction direction="left-to-right" evidence="14">
        <dbReference type="Rhea" id="RHEA:80720"/>
    </physiologicalReaction>
</comment>
<evidence type="ECO:0000256" key="3">
    <source>
        <dbReference type="ARBA" id="ARBA00004922"/>
    </source>
</evidence>
<evidence type="ECO:0000313" key="19">
    <source>
        <dbReference type="EMBL" id="KAJ8415136.1"/>
    </source>
</evidence>
<evidence type="ECO:0000256" key="15">
    <source>
        <dbReference type="ARBA" id="ARBA00093233"/>
    </source>
</evidence>
<dbReference type="CDD" id="cd05327">
    <property type="entry name" value="retinol-DH_like_SDR_c_like"/>
    <property type="match status" value="1"/>
</dbReference>
<dbReference type="PROSITE" id="PS00061">
    <property type="entry name" value="ADH_SHORT"/>
    <property type="match status" value="1"/>
</dbReference>
<evidence type="ECO:0000256" key="16">
    <source>
        <dbReference type="ARBA" id="ARBA00093253"/>
    </source>
</evidence>